<dbReference type="Proteomes" id="UP000077266">
    <property type="component" value="Unassembled WGS sequence"/>
</dbReference>
<evidence type="ECO:0000313" key="3">
    <source>
        <dbReference type="Proteomes" id="UP000077266"/>
    </source>
</evidence>
<evidence type="ECO:0000313" key="2">
    <source>
        <dbReference type="EMBL" id="KZV88854.1"/>
    </source>
</evidence>
<proteinExistence type="predicted"/>
<accession>A0A165FEC8</accession>
<keyword evidence="3" id="KW-1185">Reference proteome</keyword>
<feature type="compositionally biased region" description="Basic and acidic residues" evidence="1">
    <location>
        <begin position="166"/>
        <end position="175"/>
    </location>
</feature>
<dbReference type="OrthoDB" id="2369050at2759"/>
<sequence length="197" mass="21883">MQRSIRTVSAPAAPLTTVSTSNKLKDCPVLSAGRLTPATFPEWSHACRHFQKHSGKDAKDIISFVADAMLEPRLAAWYNAGQTRIDKLSLTEYLTELAELTLPRGWQNTLRGEILATRMTDHPDLSFHDWKIMVENKNALLTLVGSGKALTPEALQTQLEAGLHPELKESLEREPAITTTTLDTWTQGQGSRQDPPR</sequence>
<dbReference type="STRING" id="1314781.A0A165FEC8"/>
<feature type="compositionally biased region" description="Polar residues" evidence="1">
    <location>
        <begin position="187"/>
        <end position="197"/>
    </location>
</feature>
<evidence type="ECO:0000256" key="1">
    <source>
        <dbReference type="SAM" id="MobiDB-lite"/>
    </source>
</evidence>
<feature type="region of interest" description="Disordered" evidence="1">
    <location>
        <begin position="166"/>
        <end position="197"/>
    </location>
</feature>
<name>A0A165FEC8_EXIGL</name>
<gene>
    <name evidence="2" type="ORF">EXIGLDRAFT_696305</name>
</gene>
<dbReference type="EMBL" id="KV426088">
    <property type="protein sequence ID" value="KZV88854.1"/>
    <property type="molecule type" value="Genomic_DNA"/>
</dbReference>
<dbReference type="InParanoid" id="A0A165FEC8"/>
<reference evidence="2 3" key="1">
    <citation type="journal article" date="2016" name="Mol. Biol. Evol.">
        <title>Comparative Genomics of Early-Diverging Mushroom-Forming Fungi Provides Insights into the Origins of Lignocellulose Decay Capabilities.</title>
        <authorList>
            <person name="Nagy L.G."/>
            <person name="Riley R."/>
            <person name="Tritt A."/>
            <person name="Adam C."/>
            <person name="Daum C."/>
            <person name="Floudas D."/>
            <person name="Sun H."/>
            <person name="Yadav J.S."/>
            <person name="Pangilinan J."/>
            <person name="Larsson K.H."/>
            <person name="Matsuura K."/>
            <person name="Barry K."/>
            <person name="Labutti K."/>
            <person name="Kuo R."/>
            <person name="Ohm R.A."/>
            <person name="Bhattacharya S.S."/>
            <person name="Shirouzu T."/>
            <person name="Yoshinaga Y."/>
            <person name="Martin F.M."/>
            <person name="Grigoriev I.V."/>
            <person name="Hibbett D.S."/>
        </authorList>
    </citation>
    <scope>NUCLEOTIDE SEQUENCE [LARGE SCALE GENOMIC DNA]</scope>
    <source>
        <strain evidence="2 3">HHB12029</strain>
    </source>
</reference>
<protein>
    <submittedName>
        <fullName evidence="2">Uncharacterized protein</fullName>
    </submittedName>
</protein>
<dbReference type="AlphaFoldDB" id="A0A165FEC8"/>
<organism evidence="2 3">
    <name type="scientific">Exidia glandulosa HHB12029</name>
    <dbReference type="NCBI Taxonomy" id="1314781"/>
    <lineage>
        <taxon>Eukaryota</taxon>
        <taxon>Fungi</taxon>
        <taxon>Dikarya</taxon>
        <taxon>Basidiomycota</taxon>
        <taxon>Agaricomycotina</taxon>
        <taxon>Agaricomycetes</taxon>
        <taxon>Auriculariales</taxon>
        <taxon>Exidiaceae</taxon>
        <taxon>Exidia</taxon>
    </lineage>
</organism>